<feature type="transmembrane region" description="Helical" evidence="1">
    <location>
        <begin position="12"/>
        <end position="36"/>
    </location>
</feature>
<evidence type="ECO:0000256" key="1">
    <source>
        <dbReference type="SAM" id="Phobius"/>
    </source>
</evidence>
<dbReference type="RefSeq" id="WP_208394012.1">
    <property type="nucleotide sequence ID" value="NZ_JAASQI010000001.1"/>
</dbReference>
<evidence type="ECO:0000313" key="3">
    <source>
        <dbReference type="Proteomes" id="UP001429580"/>
    </source>
</evidence>
<proteinExistence type="predicted"/>
<feature type="transmembrane region" description="Helical" evidence="1">
    <location>
        <begin position="57"/>
        <end position="79"/>
    </location>
</feature>
<reference evidence="2 3" key="1">
    <citation type="submission" date="2020-03" db="EMBL/GenBank/DDBJ databases">
        <title>Genomic Encyclopedia of Type Strains, Phase IV (KMG-IV): sequencing the most valuable type-strain genomes for metagenomic binning, comparative biology and taxonomic classification.</title>
        <authorList>
            <person name="Goeker M."/>
        </authorList>
    </citation>
    <scope>NUCLEOTIDE SEQUENCE [LARGE SCALE GENOMIC DNA]</scope>
    <source>
        <strain evidence="2 3">DSM 103870</strain>
    </source>
</reference>
<gene>
    <name evidence="2" type="ORF">FHS82_000023</name>
</gene>
<feature type="transmembrane region" description="Helical" evidence="1">
    <location>
        <begin position="140"/>
        <end position="159"/>
    </location>
</feature>
<evidence type="ECO:0000313" key="2">
    <source>
        <dbReference type="EMBL" id="NIJ56210.1"/>
    </source>
</evidence>
<keyword evidence="1" id="KW-0812">Transmembrane</keyword>
<dbReference type="EMBL" id="JAASQI010000001">
    <property type="protein sequence ID" value="NIJ56210.1"/>
    <property type="molecule type" value="Genomic_DNA"/>
</dbReference>
<feature type="transmembrane region" description="Helical" evidence="1">
    <location>
        <begin position="91"/>
        <end position="112"/>
    </location>
</feature>
<protein>
    <submittedName>
        <fullName evidence="2">Membrane protein</fullName>
    </submittedName>
</protein>
<keyword evidence="1" id="KW-1133">Transmembrane helix</keyword>
<organism evidence="2 3">
    <name type="scientific">Pseudochelatococcus lubricantis</name>
    <dbReference type="NCBI Taxonomy" id="1538102"/>
    <lineage>
        <taxon>Bacteria</taxon>
        <taxon>Pseudomonadati</taxon>
        <taxon>Pseudomonadota</taxon>
        <taxon>Alphaproteobacteria</taxon>
        <taxon>Hyphomicrobiales</taxon>
        <taxon>Chelatococcaceae</taxon>
        <taxon>Pseudochelatococcus</taxon>
    </lineage>
</organism>
<name>A0ABX0UWJ9_9HYPH</name>
<keyword evidence="3" id="KW-1185">Reference proteome</keyword>
<keyword evidence="1" id="KW-0472">Membrane</keyword>
<comment type="caution">
    <text evidence="2">The sequence shown here is derived from an EMBL/GenBank/DDBJ whole genome shotgun (WGS) entry which is preliminary data.</text>
</comment>
<accession>A0ABX0UWJ9</accession>
<dbReference type="Proteomes" id="UP001429580">
    <property type="component" value="Unassembled WGS sequence"/>
</dbReference>
<sequence>MAKTPAVDDFALARAVHVIAVLFWIGGVGFVTRVLMPTLRTTELPQDRLRRFQQMEARFAWQARLWVLLAGASGLWLVARADLWSRFLDARFWWMHLMVALWTVFALMLFVIEPLHLHRRLANTQSPEADFARMIRLHQLLLVVSVITIFGAVGGSHGLF</sequence>